<protein>
    <submittedName>
        <fullName evidence="1">Uncharacterized protein</fullName>
    </submittedName>
</protein>
<proteinExistence type="predicted"/>
<evidence type="ECO:0000313" key="2">
    <source>
        <dbReference type="Proteomes" id="UP001627154"/>
    </source>
</evidence>
<organism evidence="1 2">
    <name type="scientific">Trichogramma kaykai</name>
    <dbReference type="NCBI Taxonomy" id="54128"/>
    <lineage>
        <taxon>Eukaryota</taxon>
        <taxon>Metazoa</taxon>
        <taxon>Ecdysozoa</taxon>
        <taxon>Arthropoda</taxon>
        <taxon>Hexapoda</taxon>
        <taxon>Insecta</taxon>
        <taxon>Pterygota</taxon>
        <taxon>Neoptera</taxon>
        <taxon>Endopterygota</taxon>
        <taxon>Hymenoptera</taxon>
        <taxon>Apocrita</taxon>
        <taxon>Proctotrupomorpha</taxon>
        <taxon>Chalcidoidea</taxon>
        <taxon>Trichogrammatidae</taxon>
        <taxon>Trichogramma</taxon>
    </lineage>
</organism>
<sequence length="93" mass="10060">MASKVSRDATYTPSCRRPRTYIDMVYSLFYVASFYLNDSAPVAAADASRELVYVCSCYTDARVNLELALPLARLQCGGASGSLTACKGGSWKS</sequence>
<accession>A0ABD2WC39</accession>
<gene>
    <name evidence="1" type="ORF">TKK_014884</name>
</gene>
<keyword evidence="2" id="KW-1185">Reference proteome</keyword>
<dbReference type="Proteomes" id="UP001627154">
    <property type="component" value="Unassembled WGS sequence"/>
</dbReference>
<dbReference type="EMBL" id="JBJJXI010000121">
    <property type="protein sequence ID" value="KAL3390057.1"/>
    <property type="molecule type" value="Genomic_DNA"/>
</dbReference>
<comment type="caution">
    <text evidence="1">The sequence shown here is derived from an EMBL/GenBank/DDBJ whole genome shotgun (WGS) entry which is preliminary data.</text>
</comment>
<dbReference type="AlphaFoldDB" id="A0ABD2WC39"/>
<reference evidence="1 2" key="1">
    <citation type="journal article" date="2024" name="bioRxiv">
        <title>A reference genome for Trichogramma kaykai: A tiny desert-dwelling parasitoid wasp with competing sex-ratio distorters.</title>
        <authorList>
            <person name="Culotta J."/>
            <person name="Lindsey A.R."/>
        </authorList>
    </citation>
    <scope>NUCLEOTIDE SEQUENCE [LARGE SCALE GENOMIC DNA]</scope>
    <source>
        <strain evidence="1 2">KSX58</strain>
    </source>
</reference>
<evidence type="ECO:0000313" key="1">
    <source>
        <dbReference type="EMBL" id="KAL3390057.1"/>
    </source>
</evidence>
<name>A0ABD2WC39_9HYME</name>